<name>A0A450XQ22_9GAMM</name>
<accession>A0A450XQ22</accession>
<evidence type="ECO:0000256" key="13">
    <source>
        <dbReference type="ARBA" id="ARBA00022840"/>
    </source>
</evidence>
<dbReference type="AlphaFoldDB" id="A0A450XQ22"/>
<evidence type="ECO:0000256" key="19">
    <source>
        <dbReference type="ARBA" id="ARBA00047493"/>
    </source>
</evidence>
<keyword evidence="14" id="KW-0460">Magnesium</keyword>
<dbReference type="SUPFAM" id="SSF53244">
    <property type="entry name" value="MurD-like peptide ligases, peptide-binding domain"/>
    <property type="match status" value="1"/>
</dbReference>
<evidence type="ECO:0000256" key="14">
    <source>
        <dbReference type="ARBA" id="ARBA00022842"/>
    </source>
</evidence>
<dbReference type="EC" id="6.3.2.17" evidence="8"/>
<dbReference type="PANTHER" id="PTHR11136:SF0">
    <property type="entry name" value="DIHYDROFOLATE SYNTHETASE-RELATED"/>
    <property type="match status" value="1"/>
</dbReference>
<protein>
    <recommendedName>
        <fullName evidence="9">Dihydrofolate synthase/folylpolyglutamate synthase</fullName>
        <ecNumber evidence="7">6.3.2.12</ecNumber>
        <ecNumber evidence="8">6.3.2.17</ecNumber>
    </recommendedName>
    <alternativeName>
        <fullName evidence="18">Folylpoly-gamma-glutamate synthetase-dihydrofolate synthetase</fullName>
    </alternativeName>
    <alternativeName>
        <fullName evidence="16">Folylpolyglutamate synthetase</fullName>
    </alternativeName>
    <alternativeName>
        <fullName evidence="17">Tetrahydrofolylpolyglutamate synthase</fullName>
    </alternativeName>
</protein>
<dbReference type="GO" id="GO:0004326">
    <property type="term" value="F:tetrahydrofolylpolyglutamate synthase activity"/>
    <property type="evidence" value="ECO:0007669"/>
    <property type="project" value="UniProtKB-EC"/>
</dbReference>
<evidence type="ECO:0000256" key="3">
    <source>
        <dbReference type="ARBA" id="ARBA00004799"/>
    </source>
</evidence>
<dbReference type="InterPro" id="IPR001645">
    <property type="entry name" value="Folylpolyglutamate_synth"/>
</dbReference>
<comment type="catalytic activity">
    <reaction evidence="20">
        <text>10-formyltetrahydrofolyl-(gamma-L-Glu)(n) + L-glutamate + ATP = 10-formyltetrahydrofolyl-(gamma-L-Glu)(n+1) + ADP + phosphate + H(+)</text>
        <dbReference type="Rhea" id="RHEA:51904"/>
        <dbReference type="Rhea" id="RHEA-COMP:13088"/>
        <dbReference type="Rhea" id="RHEA-COMP:14300"/>
        <dbReference type="ChEBI" id="CHEBI:15378"/>
        <dbReference type="ChEBI" id="CHEBI:29985"/>
        <dbReference type="ChEBI" id="CHEBI:30616"/>
        <dbReference type="ChEBI" id="CHEBI:43474"/>
        <dbReference type="ChEBI" id="CHEBI:134413"/>
        <dbReference type="ChEBI" id="CHEBI:456216"/>
        <dbReference type="EC" id="6.3.2.17"/>
    </reaction>
</comment>
<evidence type="ECO:0000256" key="22">
    <source>
        <dbReference type="ARBA" id="ARBA00049161"/>
    </source>
</evidence>
<keyword evidence="13 23" id="KW-0067">ATP-binding</keyword>
<evidence type="ECO:0000256" key="18">
    <source>
        <dbReference type="ARBA" id="ARBA00032510"/>
    </source>
</evidence>
<organism evidence="25">
    <name type="scientific">Candidatus Kentrum sp. MB</name>
    <dbReference type="NCBI Taxonomy" id="2138164"/>
    <lineage>
        <taxon>Bacteria</taxon>
        <taxon>Pseudomonadati</taxon>
        <taxon>Pseudomonadota</taxon>
        <taxon>Gammaproteobacteria</taxon>
        <taxon>Candidatus Kentrum</taxon>
    </lineage>
</organism>
<feature type="domain" description="Mur ligase C-terminal" evidence="24">
    <location>
        <begin position="288"/>
        <end position="412"/>
    </location>
</feature>
<dbReference type="UniPathway" id="UPA00077">
    <property type="reaction ID" value="UER00157"/>
</dbReference>
<evidence type="ECO:0000256" key="12">
    <source>
        <dbReference type="ARBA" id="ARBA00022741"/>
    </source>
</evidence>
<dbReference type="PANTHER" id="PTHR11136">
    <property type="entry name" value="FOLYLPOLYGLUTAMATE SYNTHASE-RELATED"/>
    <property type="match status" value="1"/>
</dbReference>
<comment type="similarity">
    <text evidence="5 23">Belongs to the folylpolyglutamate synthase family.</text>
</comment>
<dbReference type="NCBIfam" id="NF008101">
    <property type="entry name" value="PRK10846.1"/>
    <property type="match status" value="1"/>
</dbReference>
<evidence type="ECO:0000256" key="15">
    <source>
        <dbReference type="ARBA" id="ARBA00022909"/>
    </source>
</evidence>
<dbReference type="InterPro" id="IPR004101">
    <property type="entry name" value="Mur_ligase_C"/>
</dbReference>
<reference evidence="25" key="1">
    <citation type="submission" date="2019-02" db="EMBL/GenBank/DDBJ databases">
        <authorList>
            <person name="Gruber-Vodicka R. H."/>
            <person name="Seah K. B. B."/>
        </authorList>
    </citation>
    <scope>NUCLEOTIDE SEQUENCE</scope>
    <source>
        <strain evidence="25">BECK_BZ197</strain>
    </source>
</reference>
<keyword evidence="12 23" id="KW-0547">Nucleotide-binding</keyword>
<evidence type="ECO:0000256" key="21">
    <source>
        <dbReference type="ARBA" id="ARBA00049035"/>
    </source>
</evidence>
<evidence type="ECO:0000256" key="17">
    <source>
        <dbReference type="ARBA" id="ARBA00030592"/>
    </source>
</evidence>
<evidence type="ECO:0000256" key="7">
    <source>
        <dbReference type="ARBA" id="ARBA00013023"/>
    </source>
</evidence>
<dbReference type="GO" id="GO:0046654">
    <property type="term" value="P:tetrahydrofolate biosynthetic process"/>
    <property type="evidence" value="ECO:0007669"/>
    <property type="project" value="UniProtKB-UniPathway"/>
</dbReference>
<dbReference type="GO" id="GO:0046656">
    <property type="term" value="P:folic acid biosynthetic process"/>
    <property type="evidence" value="ECO:0007669"/>
    <property type="project" value="UniProtKB-KW"/>
</dbReference>
<dbReference type="Pfam" id="PF02875">
    <property type="entry name" value="Mur_ligase_C"/>
    <property type="match status" value="1"/>
</dbReference>
<dbReference type="Gene3D" id="3.90.190.20">
    <property type="entry name" value="Mur ligase, C-terminal domain"/>
    <property type="match status" value="1"/>
</dbReference>
<evidence type="ECO:0000256" key="8">
    <source>
        <dbReference type="ARBA" id="ARBA00013025"/>
    </source>
</evidence>
<comment type="cofactor">
    <cofactor evidence="1">
        <name>Mg(2+)</name>
        <dbReference type="ChEBI" id="CHEBI:18420"/>
    </cofactor>
</comment>
<dbReference type="EC" id="6.3.2.12" evidence="7"/>
<comment type="function">
    <text evidence="2">Functions in two distinct reactions of the de novo folate biosynthetic pathway. Catalyzes the addition of a glutamate residue to dihydropteroate (7,8-dihydropteroate or H2Pte) to form dihydrofolate (7,8-dihydrofolate monoglutamate or H2Pte-Glu). Also catalyzes successive additions of L-glutamate to tetrahydrofolate or 10-formyltetrahydrofolate or 5,10-methylenetetrahydrofolate, leading to folylpolyglutamate derivatives.</text>
</comment>
<comment type="catalytic activity">
    <reaction evidence="22">
        <text>7,8-dihydropteroate + L-glutamate + ATP = 7,8-dihydrofolate + ADP + phosphate + H(+)</text>
        <dbReference type="Rhea" id="RHEA:23584"/>
        <dbReference type="ChEBI" id="CHEBI:15378"/>
        <dbReference type="ChEBI" id="CHEBI:17839"/>
        <dbReference type="ChEBI" id="CHEBI:29985"/>
        <dbReference type="ChEBI" id="CHEBI:30616"/>
        <dbReference type="ChEBI" id="CHEBI:43474"/>
        <dbReference type="ChEBI" id="CHEBI:57451"/>
        <dbReference type="ChEBI" id="CHEBI:456216"/>
        <dbReference type="EC" id="6.3.2.12"/>
    </reaction>
</comment>
<comment type="pathway">
    <text evidence="3">Cofactor biosynthesis; tetrahydrofolate biosynthesis; 7,8-dihydrofolate from 2-amino-4-hydroxy-6-hydroxymethyl-7,8-dihydropteridine diphosphate and 4-aminobenzoate: step 2/2.</text>
</comment>
<dbReference type="InterPro" id="IPR036565">
    <property type="entry name" value="Mur-like_cat_sf"/>
</dbReference>
<comment type="subunit">
    <text evidence="6">Monomer.</text>
</comment>
<evidence type="ECO:0000256" key="23">
    <source>
        <dbReference type="PIRNR" id="PIRNR001563"/>
    </source>
</evidence>
<evidence type="ECO:0000256" key="2">
    <source>
        <dbReference type="ARBA" id="ARBA00002714"/>
    </source>
</evidence>
<dbReference type="EMBL" id="CAADFO010000084">
    <property type="protein sequence ID" value="VFK31450.1"/>
    <property type="molecule type" value="Genomic_DNA"/>
</dbReference>
<dbReference type="PIRSF" id="PIRSF001563">
    <property type="entry name" value="Folylpolyglu_synth"/>
    <property type="match status" value="1"/>
</dbReference>
<dbReference type="NCBIfam" id="TIGR01499">
    <property type="entry name" value="folC"/>
    <property type="match status" value="1"/>
</dbReference>
<evidence type="ECO:0000256" key="6">
    <source>
        <dbReference type="ARBA" id="ARBA00011245"/>
    </source>
</evidence>
<evidence type="ECO:0000256" key="4">
    <source>
        <dbReference type="ARBA" id="ARBA00005150"/>
    </source>
</evidence>
<comment type="catalytic activity">
    <reaction evidence="21">
        <text>(6R)-5,10-methylenetetrahydrofolyl-(gamma-L-Glu)(n) + L-glutamate + ATP = (6R)-5,10-methylenetetrahydrofolyl-(gamma-L-Glu)(n+1) + ADP + phosphate + H(+)</text>
        <dbReference type="Rhea" id="RHEA:51912"/>
        <dbReference type="Rhea" id="RHEA-COMP:13257"/>
        <dbReference type="Rhea" id="RHEA-COMP:13258"/>
        <dbReference type="ChEBI" id="CHEBI:15378"/>
        <dbReference type="ChEBI" id="CHEBI:29985"/>
        <dbReference type="ChEBI" id="CHEBI:30616"/>
        <dbReference type="ChEBI" id="CHEBI:43474"/>
        <dbReference type="ChEBI" id="CHEBI:136572"/>
        <dbReference type="ChEBI" id="CHEBI:456216"/>
        <dbReference type="EC" id="6.3.2.17"/>
    </reaction>
</comment>
<proteinExistence type="inferred from homology"/>
<evidence type="ECO:0000256" key="5">
    <source>
        <dbReference type="ARBA" id="ARBA00008276"/>
    </source>
</evidence>
<sequence>MRFHRLSDWLVWQEGLHHKAIDPGLERIGRVAARLGIVGGLPFPVISVAGTNGKGSCVALLESIFQAAGYRVGAYTSPYLLRYNERIRMMGREPTDEVLMSAFDEVDRARGDTTLTYFEFGTLAAMVLLGHAAPDVAILEVGMGGRLDAVNLLDADLALVATVGIDHVKWLGYDREAIGREKAGIFRSGRPAVCGDLDAPVSLVEHARAIGAPLYRQGKDFGFSRDGEGWRWTDGDCVYQGLPKPRLIGEHQLQNAATVLMALRLMRERLPVSEDALRRGLGAARLPGRFGVFQGADGVTEILDVAHNREAAQALARTLEAHPCEGRTLAVFAILADKDVEAVLRPMWRLVDAWYVSDLPVPRGGTAGEIVSVMSRIATDVWVVCAGTVREAYEVARRAAMPGDRVVVFGSFYTVSDVLALVEWSNGGAGDDGDG</sequence>
<dbReference type="GO" id="GO:0046872">
    <property type="term" value="F:metal ion binding"/>
    <property type="evidence" value="ECO:0007669"/>
    <property type="project" value="UniProtKB-KW"/>
</dbReference>
<keyword evidence="11" id="KW-0479">Metal-binding</keyword>
<evidence type="ECO:0000256" key="1">
    <source>
        <dbReference type="ARBA" id="ARBA00001946"/>
    </source>
</evidence>
<comment type="pathway">
    <text evidence="4">Cofactor biosynthesis; tetrahydrofolylpolyglutamate biosynthesis.</text>
</comment>
<comment type="catalytic activity">
    <reaction evidence="19">
        <text>(6S)-5,6,7,8-tetrahydrofolyl-(gamma-L-Glu)(n) + L-glutamate + ATP = (6S)-5,6,7,8-tetrahydrofolyl-(gamma-L-Glu)(n+1) + ADP + phosphate + H(+)</text>
        <dbReference type="Rhea" id="RHEA:10580"/>
        <dbReference type="Rhea" id="RHEA-COMP:14738"/>
        <dbReference type="Rhea" id="RHEA-COMP:14740"/>
        <dbReference type="ChEBI" id="CHEBI:15378"/>
        <dbReference type="ChEBI" id="CHEBI:29985"/>
        <dbReference type="ChEBI" id="CHEBI:30616"/>
        <dbReference type="ChEBI" id="CHEBI:43474"/>
        <dbReference type="ChEBI" id="CHEBI:141005"/>
        <dbReference type="ChEBI" id="CHEBI:456216"/>
        <dbReference type="EC" id="6.3.2.17"/>
    </reaction>
</comment>
<evidence type="ECO:0000259" key="24">
    <source>
        <dbReference type="Pfam" id="PF02875"/>
    </source>
</evidence>
<evidence type="ECO:0000256" key="9">
    <source>
        <dbReference type="ARBA" id="ARBA00019357"/>
    </source>
</evidence>
<evidence type="ECO:0000256" key="10">
    <source>
        <dbReference type="ARBA" id="ARBA00022598"/>
    </source>
</evidence>
<dbReference type="SUPFAM" id="SSF53623">
    <property type="entry name" value="MurD-like peptide ligases, catalytic domain"/>
    <property type="match status" value="1"/>
</dbReference>
<evidence type="ECO:0000256" key="16">
    <source>
        <dbReference type="ARBA" id="ARBA00030048"/>
    </source>
</evidence>
<keyword evidence="10 23" id="KW-0436">Ligase</keyword>
<dbReference type="FunFam" id="3.40.1190.10:FF:000004">
    <property type="entry name" value="Dihydrofolate synthase/folylpolyglutamate synthase"/>
    <property type="match status" value="1"/>
</dbReference>
<keyword evidence="15" id="KW-0289">Folate biosynthesis</keyword>
<dbReference type="GO" id="GO:0008841">
    <property type="term" value="F:dihydrofolate synthase activity"/>
    <property type="evidence" value="ECO:0007669"/>
    <property type="project" value="UniProtKB-EC"/>
</dbReference>
<evidence type="ECO:0000256" key="20">
    <source>
        <dbReference type="ARBA" id="ARBA00047808"/>
    </source>
</evidence>
<dbReference type="GO" id="GO:0005737">
    <property type="term" value="C:cytoplasm"/>
    <property type="evidence" value="ECO:0007669"/>
    <property type="project" value="TreeGrafter"/>
</dbReference>
<gene>
    <name evidence="25" type="ORF">BECKMB1821G_GA0114241_108411</name>
</gene>
<evidence type="ECO:0000256" key="11">
    <source>
        <dbReference type="ARBA" id="ARBA00022723"/>
    </source>
</evidence>
<dbReference type="Gene3D" id="3.40.1190.10">
    <property type="entry name" value="Mur-like, catalytic domain"/>
    <property type="match status" value="1"/>
</dbReference>
<dbReference type="InterPro" id="IPR036615">
    <property type="entry name" value="Mur_ligase_C_dom_sf"/>
</dbReference>
<evidence type="ECO:0000313" key="25">
    <source>
        <dbReference type="EMBL" id="VFK31450.1"/>
    </source>
</evidence>
<dbReference type="GO" id="GO:0005524">
    <property type="term" value="F:ATP binding"/>
    <property type="evidence" value="ECO:0007669"/>
    <property type="project" value="UniProtKB-KW"/>
</dbReference>